<feature type="compositionally biased region" description="Low complexity" evidence="1">
    <location>
        <begin position="319"/>
        <end position="328"/>
    </location>
</feature>
<dbReference type="AlphaFoldDB" id="K5W5G7"/>
<evidence type="ECO:0000259" key="2">
    <source>
        <dbReference type="Pfam" id="PF20411"/>
    </source>
</evidence>
<name>K5W5G7_PHACS</name>
<dbReference type="RefSeq" id="XP_007396898.1">
    <property type="nucleotide sequence ID" value="XM_007396836.1"/>
</dbReference>
<dbReference type="EMBL" id="JH930473">
    <property type="protein sequence ID" value="EKM54199.1"/>
    <property type="molecule type" value="Genomic_DNA"/>
</dbReference>
<dbReference type="OrthoDB" id="3176940at2759"/>
<feature type="compositionally biased region" description="Polar residues" evidence="1">
    <location>
        <begin position="287"/>
        <end position="298"/>
    </location>
</feature>
<evidence type="ECO:0000313" key="4">
    <source>
        <dbReference type="Proteomes" id="UP000008370"/>
    </source>
</evidence>
<feature type="region of interest" description="Disordered" evidence="1">
    <location>
        <begin position="258"/>
        <end position="342"/>
    </location>
</feature>
<proteinExistence type="predicted"/>
<dbReference type="Proteomes" id="UP000008370">
    <property type="component" value="Unassembled WGS sequence"/>
</dbReference>
<gene>
    <name evidence="3" type="ORF">PHACADRAFT_257876</name>
</gene>
<feature type="non-terminal residue" evidence="3">
    <location>
        <position position="342"/>
    </location>
</feature>
<evidence type="ECO:0000313" key="3">
    <source>
        <dbReference type="EMBL" id="EKM54199.1"/>
    </source>
</evidence>
<accession>K5W5G7</accession>
<evidence type="ECO:0000256" key="1">
    <source>
        <dbReference type="SAM" id="MobiDB-lite"/>
    </source>
</evidence>
<dbReference type="Pfam" id="PF20411">
    <property type="entry name" value="DUF6697"/>
    <property type="match status" value="1"/>
</dbReference>
<dbReference type="GeneID" id="18916965"/>
<dbReference type="HOGENOM" id="CLU_812731_0_0_1"/>
<dbReference type="InParanoid" id="K5W5G7"/>
<organism evidence="3 4">
    <name type="scientific">Phanerochaete carnosa (strain HHB-10118-sp)</name>
    <name type="common">White-rot fungus</name>
    <name type="synonym">Peniophora carnosa</name>
    <dbReference type="NCBI Taxonomy" id="650164"/>
    <lineage>
        <taxon>Eukaryota</taxon>
        <taxon>Fungi</taxon>
        <taxon>Dikarya</taxon>
        <taxon>Basidiomycota</taxon>
        <taxon>Agaricomycotina</taxon>
        <taxon>Agaricomycetes</taxon>
        <taxon>Polyporales</taxon>
        <taxon>Phanerochaetaceae</taxon>
        <taxon>Phanerochaete</taxon>
    </lineage>
</organism>
<keyword evidence="4" id="KW-1185">Reference proteome</keyword>
<dbReference type="KEGG" id="pco:PHACADRAFT_257876"/>
<dbReference type="InterPro" id="IPR046520">
    <property type="entry name" value="DUF6697"/>
</dbReference>
<sequence length="342" mass="37427">MRQDIRKDKVELELVLPAGIRRRLKGLKSHEVKLDSEIRDVVVPRKFMSETCGGNVQALFPAIAQSKRAALGGHKHHLVYPTLKRNPEAPQMPGQPGLLCRALTTVPWEDAGIPKLKLVVGIGESMWGYMGDYTTEAAEPLSAMEWDGLPEQTKRTWATDIAAADKYIPLRSRIILHERLGREPTDGEVNDEAAVIKAGLGSRKERPKPTKDEIQQIIRAYSSGKQLIYIWRFKCVGYDEAFQRDLVSKFSAWRRRLTSSDQPAGGPQPPSVKRGGRAPVRRKDSNEGIQGSSATASGTGPRKGAKKPSKPQTPARSRAPPTGAAASIPSPPITPSPTSEAP</sequence>
<protein>
    <recommendedName>
        <fullName evidence="2">DUF6697 domain-containing protein</fullName>
    </recommendedName>
</protein>
<reference evidence="3 4" key="1">
    <citation type="journal article" date="2012" name="BMC Genomics">
        <title>Comparative genomics of the white-rot fungi, Phanerochaete carnosa and P. chrysosporium, to elucidate the genetic basis of the distinct wood types they colonize.</title>
        <authorList>
            <person name="Suzuki H."/>
            <person name="MacDonald J."/>
            <person name="Syed K."/>
            <person name="Salamov A."/>
            <person name="Hori C."/>
            <person name="Aerts A."/>
            <person name="Henrissat B."/>
            <person name="Wiebenga A."/>
            <person name="vanKuyk P.A."/>
            <person name="Barry K."/>
            <person name="Lindquist E."/>
            <person name="LaButti K."/>
            <person name="Lapidus A."/>
            <person name="Lucas S."/>
            <person name="Coutinho P."/>
            <person name="Gong Y."/>
            <person name="Samejima M."/>
            <person name="Mahadevan R."/>
            <person name="Abou-Zaid M."/>
            <person name="de Vries R.P."/>
            <person name="Igarashi K."/>
            <person name="Yadav J.S."/>
            <person name="Grigoriev I.V."/>
            <person name="Master E.R."/>
        </authorList>
    </citation>
    <scope>NUCLEOTIDE SEQUENCE [LARGE SCALE GENOMIC DNA]</scope>
    <source>
        <strain evidence="3 4">HHB-10118-sp</strain>
    </source>
</reference>
<feature type="domain" description="DUF6697" evidence="2">
    <location>
        <begin position="43"/>
        <end position="248"/>
    </location>
</feature>